<reference evidence="2" key="1">
    <citation type="submission" date="2019-08" db="EMBL/GenBank/DDBJ databases">
        <authorList>
            <person name="Kucharzyk K."/>
            <person name="Murdoch R.W."/>
            <person name="Higgins S."/>
            <person name="Loffler F."/>
        </authorList>
    </citation>
    <scope>NUCLEOTIDE SEQUENCE</scope>
</reference>
<dbReference type="AlphaFoldDB" id="A0A645D305"/>
<dbReference type="Pfam" id="PF21757">
    <property type="entry name" value="DUF6870"/>
    <property type="match status" value="1"/>
</dbReference>
<protein>
    <recommendedName>
        <fullName evidence="1">DUF6870 domain-containing protein</fullName>
    </recommendedName>
</protein>
<evidence type="ECO:0000313" key="2">
    <source>
        <dbReference type="EMBL" id="MPM83860.1"/>
    </source>
</evidence>
<dbReference type="InterPro" id="IPR049222">
    <property type="entry name" value="DUF6870"/>
</dbReference>
<evidence type="ECO:0000259" key="1">
    <source>
        <dbReference type="Pfam" id="PF21757"/>
    </source>
</evidence>
<proteinExistence type="predicted"/>
<gene>
    <name evidence="2" type="ORF">SDC9_130929</name>
</gene>
<sequence>MSGRPSFLQEKGRSSFIAFFARLSPDKLARNTLYQGGKAGSLIALRPERSDWVDSLPNIDFETMKNIDIRTVNPDTLVDINDTKVNAKLPIEERILDFIQQIKNPYCYKCGKVVVKISFNDSGATLEDRMESFLRMM</sequence>
<accession>A0A645D305</accession>
<feature type="domain" description="DUF6870" evidence="1">
    <location>
        <begin position="64"/>
        <end position="134"/>
    </location>
</feature>
<dbReference type="EMBL" id="VSSQ01032561">
    <property type="protein sequence ID" value="MPM83860.1"/>
    <property type="molecule type" value="Genomic_DNA"/>
</dbReference>
<organism evidence="2">
    <name type="scientific">bioreactor metagenome</name>
    <dbReference type="NCBI Taxonomy" id="1076179"/>
    <lineage>
        <taxon>unclassified sequences</taxon>
        <taxon>metagenomes</taxon>
        <taxon>ecological metagenomes</taxon>
    </lineage>
</organism>
<comment type="caution">
    <text evidence="2">The sequence shown here is derived from an EMBL/GenBank/DDBJ whole genome shotgun (WGS) entry which is preliminary data.</text>
</comment>
<name>A0A645D305_9ZZZZ</name>